<dbReference type="GO" id="GO:0035251">
    <property type="term" value="F:UDP-glucosyltransferase activity"/>
    <property type="evidence" value="ECO:0007669"/>
    <property type="project" value="TreeGrafter"/>
</dbReference>
<dbReference type="Proteomes" id="UP000631114">
    <property type="component" value="Unassembled WGS sequence"/>
</dbReference>
<proteinExistence type="inferred from homology"/>
<evidence type="ECO:0000313" key="4">
    <source>
        <dbReference type="Proteomes" id="UP000631114"/>
    </source>
</evidence>
<dbReference type="PANTHER" id="PTHR48047:SF45">
    <property type="entry name" value="SCOPOLETIN GLUCOSYLTRANSFERASE-LIKE"/>
    <property type="match status" value="1"/>
</dbReference>
<evidence type="ECO:0000313" key="3">
    <source>
        <dbReference type="EMBL" id="KAF9600588.1"/>
    </source>
</evidence>
<dbReference type="OrthoDB" id="5835829at2759"/>
<dbReference type="Gene3D" id="3.40.50.2000">
    <property type="entry name" value="Glycogen Phosphorylase B"/>
    <property type="match status" value="1"/>
</dbReference>
<dbReference type="PANTHER" id="PTHR48047">
    <property type="entry name" value="GLYCOSYLTRANSFERASE"/>
    <property type="match status" value="1"/>
</dbReference>
<comment type="caution">
    <text evidence="3">The sequence shown here is derived from an EMBL/GenBank/DDBJ whole genome shotgun (WGS) entry which is preliminary data.</text>
</comment>
<gene>
    <name evidence="3" type="ORF">IFM89_010074</name>
</gene>
<evidence type="ECO:0000256" key="2">
    <source>
        <dbReference type="ARBA" id="ARBA00022676"/>
    </source>
</evidence>
<dbReference type="SUPFAM" id="SSF53756">
    <property type="entry name" value="UDP-Glycosyltransferase/glycogen phosphorylase"/>
    <property type="match status" value="1"/>
</dbReference>
<dbReference type="AlphaFoldDB" id="A0A835HM72"/>
<accession>A0A835HM72</accession>
<keyword evidence="2" id="KW-0328">Glycosyltransferase</keyword>
<keyword evidence="2" id="KW-0808">Transferase</keyword>
<reference evidence="3 4" key="1">
    <citation type="submission" date="2020-10" db="EMBL/GenBank/DDBJ databases">
        <title>The Coptis chinensis genome and diversification of protoberbering-type alkaloids.</title>
        <authorList>
            <person name="Wang B."/>
            <person name="Shu S."/>
            <person name="Song C."/>
            <person name="Liu Y."/>
        </authorList>
    </citation>
    <scope>NUCLEOTIDE SEQUENCE [LARGE SCALE GENOMIC DNA]</scope>
    <source>
        <strain evidence="3">HL-2020</strain>
        <tissue evidence="3">Leaf</tissue>
    </source>
</reference>
<keyword evidence="4" id="KW-1185">Reference proteome</keyword>
<name>A0A835HM72_9MAGN</name>
<comment type="similarity">
    <text evidence="1">Belongs to the UDP-glycosyltransferase family.</text>
</comment>
<organism evidence="3 4">
    <name type="scientific">Coptis chinensis</name>
    <dbReference type="NCBI Taxonomy" id="261450"/>
    <lineage>
        <taxon>Eukaryota</taxon>
        <taxon>Viridiplantae</taxon>
        <taxon>Streptophyta</taxon>
        <taxon>Embryophyta</taxon>
        <taxon>Tracheophyta</taxon>
        <taxon>Spermatophyta</taxon>
        <taxon>Magnoliopsida</taxon>
        <taxon>Ranunculales</taxon>
        <taxon>Ranunculaceae</taxon>
        <taxon>Coptidoideae</taxon>
        <taxon>Coptis</taxon>
    </lineage>
</organism>
<dbReference type="EMBL" id="JADFTS010000006">
    <property type="protein sequence ID" value="KAF9600588.1"/>
    <property type="molecule type" value="Genomic_DNA"/>
</dbReference>
<protein>
    <submittedName>
        <fullName evidence="3">Uncharacterized protein</fullName>
    </submittedName>
</protein>
<sequence>MAPEDSQLHIFFFPLMVHGRIIPCIDIARQFAALGTKSTIITTPLNALRFGDSIDGDKQASLDIEFQVIPFLAVETGLPEGCESTSSLASPAMLMSFFKALGMLQQPFEQLLQEHHPDCIVSDAFFPWTTNVAEKYGIQMLCLICMERAT</sequence>
<evidence type="ECO:0000256" key="1">
    <source>
        <dbReference type="ARBA" id="ARBA00009995"/>
    </source>
</evidence>